<dbReference type="AlphaFoldDB" id="A0A1H3SC04"/>
<sequence>MTVQLSVAIMHHPSRADRIGELVRSCAPLAARVVTDPDPGGPPSPLRTAKKAWAAIEPGATHHLVLQDDIHLMPGFGHQLPQAVAAQPSAALTLYVNWHSTPNSYFVRRAVESGSAWAPLFPGFVPTLGLVLPVDEARALAGYLETVPDDVRHDDRAIATFVADRAIPVLAAVPHLLEHGTLSSVAGNELDGERHAAVFTDTSLPSGYWETSSSVLGELADRAAHRRSGDFAVEFHNSETRLRFARPGAGEHIWHPFGWYWHDWCDLVGVDRDDIAGTCPLPTRLGMEIWAAGYLLGADTANPRAERGVLRADLLKVAFESWLKCGLLPEDQASLTRLSARHLANLGVAAVAQGNVARERNGILS</sequence>
<dbReference type="RefSeq" id="WP_091298913.1">
    <property type="nucleotide sequence ID" value="NZ_FNON01000013.1"/>
</dbReference>
<dbReference type="EMBL" id="FNON01000013">
    <property type="protein sequence ID" value="SDZ35237.1"/>
    <property type="molecule type" value="Genomic_DNA"/>
</dbReference>
<reference evidence="1 2" key="1">
    <citation type="submission" date="2016-10" db="EMBL/GenBank/DDBJ databases">
        <authorList>
            <person name="de Groot N.N."/>
        </authorList>
    </citation>
    <scope>NUCLEOTIDE SEQUENCE [LARGE SCALE GENOMIC DNA]</scope>
    <source>
        <strain evidence="1 2">CPCC 202699</strain>
    </source>
</reference>
<evidence type="ECO:0000313" key="1">
    <source>
        <dbReference type="EMBL" id="SDZ35237.1"/>
    </source>
</evidence>
<protein>
    <submittedName>
        <fullName evidence="1">Uncharacterized protein</fullName>
    </submittedName>
</protein>
<keyword evidence="2" id="KW-1185">Reference proteome</keyword>
<accession>A0A1H3SC04</accession>
<dbReference type="STRING" id="589385.SAMN05421504_11395"/>
<organism evidence="1 2">
    <name type="scientific">Amycolatopsis xylanica</name>
    <dbReference type="NCBI Taxonomy" id="589385"/>
    <lineage>
        <taxon>Bacteria</taxon>
        <taxon>Bacillati</taxon>
        <taxon>Actinomycetota</taxon>
        <taxon>Actinomycetes</taxon>
        <taxon>Pseudonocardiales</taxon>
        <taxon>Pseudonocardiaceae</taxon>
        <taxon>Amycolatopsis</taxon>
    </lineage>
</organism>
<evidence type="ECO:0000313" key="2">
    <source>
        <dbReference type="Proteomes" id="UP000199515"/>
    </source>
</evidence>
<gene>
    <name evidence="1" type="ORF">SAMN05421504_11395</name>
</gene>
<dbReference type="Proteomes" id="UP000199515">
    <property type="component" value="Unassembled WGS sequence"/>
</dbReference>
<dbReference type="OrthoDB" id="5084266at2"/>
<proteinExistence type="predicted"/>
<name>A0A1H3SC04_9PSEU</name>